<reference evidence="2 3" key="1">
    <citation type="submission" date="2018-03" db="EMBL/GenBank/DDBJ databases">
        <title>Genome sequence of Moorella humiferrea DSM 23265.</title>
        <authorList>
            <person name="Poehlein A."/>
            <person name="Daniel R."/>
        </authorList>
    </citation>
    <scope>NUCLEOTIDE SEQUENCE [LARGE SCALE GENOMIC DNA]</scope>
    <source>
        <strain evidence="2 3">DSM 23265</strain>
    </source>
</reference>
<dbReference type="Proteomes" id="UP000238415">
    <property type="component" value="Unassembled WGS sequence"/>
</dbReference>
<dbReference type="OrthoDB" id="247014at2"/>
<evidence type="ECO:0000313" key="3">
    <source>
        <dbReference type="Proteomes" id="UP000238415"/>
    </source>
</evidence>
<organism evidence="2 3">
    <name type="scientific">Neomoorella humiferrea</name>
    <dbReference type="NCBI Taxonomy" id="676965"/>
    <lineage>
        <taxon>Bacteria</taxon>
        <taxon>Bacillati</taxon>
        <taxon>Bacillota</taxon>
        <taxon>Clostridia</taxon>
        <taxon>Neomoorellales</taxon>
        <taxon>Neomoorellaceae</taxon>
        <taxon>Neomoorella</taxon>
    </lineage>
</organism>
<feature type="domain" description="HD" evidence="1">
    <location>
        <begin position="38"/>
        <end position="118"/>
    </location>
</feature>
<accession>A0A2T0AY66</accession>
<evidence type="ECO:0000313" key="2">
    <source>
        <dbReference type="EMBL" id="PRR75823.1"/>
    </source>
</evidence>
<dbReference type="Pfam" id="PF01966">
    <property type="entry name" value="HD"/>
    <property type="match status" value="1"/>
</dbReference>
<dbReference type="EMBL" id="PVXM01000003">
    <property type="protein sequence ID" value="PRR75823.1"/>
    <property type="molecule type" value="Genomic_DNA"/>
</dbReference>
<comment type="caution">
    <text evidence="2">The sequence shown here is derived from an EMBL/GenBank/DDBJ whole genome shotgun (WGS) entry which is preliminary data.</text>
</comment>
<name>A0A2T0AY66_9FIRM</name>
<dbReference type="SUPFAM" id="SSF109604">
    <property type="entry name" value="HD-domain/PDEase-like"/>
    <property type="match status" value="1"/>
</dbReference>
<gene>
    <name evidence="2" type="ORF">MOHU_02040</name>
</gene>
<proteinExistence type="predicted"/>
<dbReference type="AlphaFoldDB" id="A0A2T0AY66"/>
<dbReference type="Gene3D" id="1.10.3210.10">
    <property type="entry name" value="Hypothetical protein af1432"/>
    <property type="match status" value="1"/>
</dbReference>
<protein>
    <submittedName>
        <fullName evidence="2">HD domain protein</fullName>
    </submittedName>
</protein>
<dbReference type="RefSeq" id="WP_106004244.1">
    <property type="nucleotide sequence ID" value="NZ_CP136419.1"/>
</dbReference>
<sequence>MDRVTLEEVKRDPEVDTLIVQGNEHLGAMGFTEHSHRHLNLVASISYNVIEHLGFDRRTAELAAIAGYLHDIGNVVSRQDHGQTGALLAYRILTRMGMPVHEVAVIMGAIGNHEEEYGQAVNAVGAALILADKSDVHRSRVRNKDISTFDIHDRVNYAVKHSFLRVEAARRSITLELNIDLSVSTPMEYFEIFMTRMMMCRRAAAFLDCHFGLIANGARLL</sequence>
<keyword evidence="3" id="KW-1185">Reference proteome</keyword>
<evidence type="ECO:0000259" key="1">
    <source>
        <dbReference type="Pfam" id="PF01966"/>
    </source>
</evidence>
<dbReference type="InterPro" id="IPR006674">
    <property type="entry name" value="HD_domain"/>
</dbReference>